<protein>
    <submittedName>
        <fullName evidence="1">Uncharacterized protein</fullName>
    </submittedName>
</protein>
<evidence type="ECO:0000313" key="2">
    <source>
        <dbReference type="Proteomes" id="UP001054945"/>
    </source>
</evidence>
<comment type="caution">
    <text evidence="1">The sequence shown here is derived from an EMBL/GenBank/DDBJ whole genome shotgun (WGS) entry which is preliminary data.</text>
</comment>
<organism evidence="1 2">
    <name type="scientific">Caerostris extrusa</name>
    <name type="common">Bark spider</name>
    <name type="synonym">Caerostris bankana</name>
    <dbReference type="NCBI Taxonomy" id="172846"/>
    <lineage>
        <taxon>Eukaryota</taxon>
        <taxon>Metazoa</taxon>
        <taxon>Ecdysozoa</taxon>
        <taxon>Arthropoda</taxon>
        <taxon>Chelicerata</taxon>
        <taxon>Arachnida</taxon>
        <taxon>Araneae</taxon>
        <taxon>Araneomorphae</taxon>
        <taxon>Entelegynae</taxon>
        <taxon>Araneoidea</taxon>
        <taxon>Araneidae</taxon>
        <taxon>Caerostris</taxon>
    </lineage>
</organism>
<name>A0AAV4YE25_CAEEX</name>
<gene>
    <name evidence="1" type="ORF">CEXT_491021</name>
</gene>
<dbReference type="EMBL" id="BPLR01019279">
    <property type="protein sequence ID" value="GIZ05310.1"/>
    <property type="molecule type" value="Genomic_DNA"/>
</dbReference>
<accession>A0AAV4YE25</accession>
<keyword evidence="2" id="KW-1185">Reference proteome</keyword>
<dbReference type="AlphaFoldDB" id="A0AAV4YE25"/>
<sequence length="67" mass="7309">MPAAGARGGQLNDKHLRLHPSLFPYPFLMVTLPSGPIVVPGVEMANSSFSVVEGINRRMDFLTLIML</sequence>
<dbReference type="Proteomes" id="UP001054945">
    <property type="component" value="Unassembled WGS sequence"/>
</dbReference>
<reference evidence="1 2" key="1">
    <citation type="submission" date="2021-06" db="EMBL/GenBank/DDBJ databases">
        <title>Caerostris extrusa draft genome.</title>
        <authorList>
            <person name="Kono N."/>
            <person name="Arakawa K."/>
        </authorList>
    </citation>
    <scope>NUCLEOTIDE SEQUENCE [LARGE SCALE GENOMIC DNA]</scope>
</reference>
<evidence type="ECO:0000313" key="1">
    <source>
        <dbReference type="EMBL" id="GIZ05310.1"/>
    </source>
</evidence>
<proteinExistence type="predicted"/>